<name>A0AAI8U265_MYCME</name>
<protein>
    <submittedName>
        <fullName evidence="2">Uncharacterized protein</fullName>
    </submittedName>
</protein>
<dbReference type="AlphaFoldDB" id="A0AAI8U265"/>
<feature type="compositionally biased region" description="Polar residues" evidence="1">
    <location>
        <begin position="304"/>
        <end position="314"/>
    </location>
</feature>
<sequence length="482" mass="52320">MTAATEIVRRDPASFGGGRPPAVVSQATAIEQQRAIAEVQAAVVVAQSCPRNMAEAEREMEYVCGRMTMAERAFYQVTNRGTGPSVHLMRELARIWGNVDYGVKELHRDDSQGISEVQAFSWDIQKNTRSSRTFIVPHQRMVKIDGVQQRKDLVDLTDIYLNNQNVGARAVRECIDTILPRWFVEKAQDICHETLRNGEGKPLRDRIEALISAFDGLGVTVKQLEARVGKDRGQWTPEDVAQLTVAGQSIKRGEARAADLFPAVEASSAAADEIAAAPAPEEKKRTTRRPRAAKNKESADAESGETTQVTQQGTRDGDGDTNEVDNAGASDTPADPDPGAAQDAGPGQDVGNDQSQGAETSSGATPGSDSGDQEPAAEPQPPKTAMRKAVENRLFQMTSNIHKIVGGKALSREERVALYNYVFDRTDITSTDDLYDPEVAAVADKLFQWGKDDKLVDHINEVRNLVAIAEAADGGQQELAVE</sequence>
<dbReference type="Proteomes" id="UP001241092">
    <property type="component" value="Chromosome"/>
</dbReference>
<accession>A0AAI8U265</accession>
<reference evidence="2" key="1">
    <citation type="submission" date="2023-03" db="EMBL/GenBank/DDBJ databases">
        <title>Draft genome sequence of a Mycolicibacterium mageritense strain H4_3_1 isolated from a hybrid biological-inorganic system reactor.</title>
        <authorList>
            <person name="Feng X."/>
            <person name="Kazama D."/>
            <person name="Sato K."/>
            <person name="Kobayashi H."/>
        </authorList>
    </citation>
    <scope>NUCLEOTIDE SEQUENCE</scope>
    <source>
        <strain evidence="2">H4_3_1</strain>
    </source>
</reference>
<evidence type="ECO:0000313" key="3">
    <source>
        <dbReference type="Proteomes" id="UP001241092"/>
    </source>
</evidence>
<organism evidence="2 3">
    <name type="scientific">Mycolicibacterium mageritense</name>
    <name type="common">Mycobacterium mageritense</name>
    <dbReference type="NCBI Taxonomy" id="53462"/>
    <lineage>
        <taxon>Bacteria</taxon>
        <taxon>Bacillati</taxon>
        <taxon>Actinomycetota</taxon>
        <taxon>Actinomycetes</taxon>
        <taxon>Mycobacteriales</taxon>
        <taxon>Mycobacteriaceae</taxon>
        <taxon>Mycolicibacterium</taxon>
    </lineage>
</organism>
<dbReference type="EMBL" id="AP027452">
    <property type="protein sequence ID" value="BDY33195.1"/>
    <property type="molecule type" value="Genomic_DNA"/>
</dbReference>
<evidence type="ECO:0000256" key="1">
    <source>
        <dbReference type="SAM" id="MobiDB-lite"/>
    </source>
</evidence>
<feature type="compositionally biased region" description="Polar residues" evidence="1">
    <location>
        <begin position="351"/>
        <end position="370"/>
    </location>
</feature>
<proteinExistence type="predicted"/>
<feature type="compositionally biased region" description="Low complexity" evidence="1">
    <location>
        <begin position="327"/>
        <end position="347"/>
    </location>
</feature>
<evidence type="ECO:0000313" key="2">
    <source>
        <dbReference type="EMBL" id="BDY33195.1"/>
    </source>
</evidence>
<feature type="region of interest" description="Disordered" evidence="1">
    <location>
        <begin position="1"/>
        <end position="20"/>
    </location>
</feature>
<gene>
    <name evidence="2" type="ORF">hbim_07170</name>
</gene>
<feature type="region of interest" description="Disordered" evidence="1">
    <location>
        <begin position="271"/>
        <end position="385"/>
    </location>
</feature>